<reference evidence="8" key="1">
    <citation type="submission" date="2020-08" db="EMBL/GenBank/DDBJ databases">
        <title>Genome sequencing and assembly of the red palm weevil Rhynchophorus ferrugineus.</title>
        <authorList>
            <person name="Dias G.B."/>
            <person name="Bergman C.M."/>
            <person name="Manee M."/>
        </authorList>
    </citation>
    <scope>NUCLEOTIDE SEQUENCE</scope>
    <source>
        <strain evidence="8">AA-2017</strain>
        <tissue evidence="8">Whole larva</tissue>
    </source>
</reference>
<name>A0A834MJD9_RHYFE</name>
<dbReference type="InterPro" id="IPR040255">
    <property type="entry name" value="Non-specific_endonuclease"/>
</dbReference>
<organism evidence="8 9">
    <name type="scientific">Rhynchophorus ferrugineus</name>
    <name type="common">Red palm weevil</name>
    <name type="synonym">Curculio ferrugineus</name>
    <dbReference type="NCBI Taxonomy" id="354439"/>
    <lineage>
        <taxon>Eukaryota</taxon>
        <taxon>Metazoa</taxon>
        <taxon>Ecdysozoa</taxon>
        <taxon>Arthropoda</taxon>
        <taxon>Hexapoda</taxon>
        <taxon>Insecta</taxon>
        <taxon>Pterygota</taxon>
        <taxon>Neoptera</taxon>
        <taxon>Endopterygota</taxon>
        <taxon>Coleoptera</taxon>
        <taxon>Polyphaga</taxon>
        <taxon>Cucujiformia</taxon>
        <taxon>Curculionidae</taxon>
        <taxon>Dryophthorinae</taxon>
        <taxon>Rhynchophorus</taxon>
    </lineage>
</organism>
<evidence type="ECO:0000256" key="4">
    <source>
        <dbReference type="PIRSR" id="PIRSR640255-1"/>
    </source>
</evidence>
<proteinExistence type="inferred from homology"/>
<dbReference type="PANTHER" id="PTHR13966">
    <property type="entry name" value="ENDONUCLEASE RELATED"/>
    <property type="match status" value="1"/>
</dbReference>
<evidence type="ECO:0000256" key="5">
    <source>
        <dbReference type="PIRSR" id="PIRSR640255-2"/>
    </source>
</evidence>
<keyword evidence="2" id="KW-0540">Nuclease</keyword>
<feature type="active site" description="Proton acceptor" evidence="4">
    <location>
        <position position="225"/>
    </location>
</feature>
<keyword evidence="5" id="KW-0479">Metal-binding</keyword>
<dbReference type="Gene3D" id="3.40.570.10">
    <property type="entry name" value="Extracellular Endonuclease, subunit A"/>
    <property type="match status" value="1"/>
</dbReference>
<keyword evidence="3" id="KW-0255">Endonuclease</keyword>
<gene>
    <name evidence="8" type="ORF">GWI33_010654</name>
</gene>
<dbReference type="EMBL" id="JAACXV010000055">
    <property type="protein sequence ID" value="KAF7285401.1"/>
    <property type="molecule type" value="Genomic_DNA"/>
</dbReference>
<dbReference type="GO" id="GO:0000014">
    <property type="term" value="F:single-stranded DNA endodeoxyribonuclease activity"/>
    <property type="evidence" value="ECO:0007669"/>
    <property type="project" value="TreeGrafter"/>
</dbReference>
<dbReference type="OrthoDB" id="5960141at2759"/>
<evidence type="ECO:0000313" key="8">
    <source>
        <dbReference type="EMBL" id="KAF7285401.1"/>
    </source>
</evidence>
<accession>A0A834MJD9</accession>
<dbReference type="GO" id="GO:0005743">
    <property type="term" value="C:mitochondrial inner membrane"/>
    <property type="evidence" value="ECO:0007669"/>
    <property type="project" value="TreeGrafter"/>
</dbReference>
<evidence type="ECO:0000256" key="3">
    <source>
        <dbReference type="ARBA" id="ARBA00022759"/>
    </source>
</evidence>
<dbReference type="GO" id="GO:0004521">
    <property type="term" value="F:RNA endonuclease activity"/>
    <property type="evidence" value="ECO:0007669"/>
    <property type="project" value="TreeGrafter"/>
</dbReference>
<evidence type="ECO:0000313" key="9">
    <source>
        <dbReference type="Proteomes" id="UP000625711"/>
    </source>
</evidence>
<keyword evidence="9" id="KW-1185">Reference proteome</keyword>
<protein>
    <recommendedName>
        <fullName evidence="7">DNA/RNA non-specific endonuclease/pyrophosphatase/phosphodiesterase domain-containing protein</fullName>
    </recommendedName>
</protein>
<dbReference type="FunFam" id="3.40.570.10:FF:000007">
    <property type="entry name" value="Alkaline nuclease"/>
    <property type="match status" value="1"/>
</dbReference>
<feature type="domain" description="DNA/RNA non-specific endonuclease/pyrophosphatase/phosphodiesterase" evidence="7">
    <location>
        <begin position="137"/>
        <end position="376"/>
    </location>
</feature>
<dbReference type="Pfam" id="PF01223">
    <property type="entry name" value="Endonuclease_NS"/>
    <property type="match status" value="1"/>
</dbReference>
<keyword evidence="3" id="KW-0378">Hydrolase</keyword>
<dbReference type="GO" id="GO:0046872">
    <property type="term" value="F:metal ion binding"/>
    <property type="evidence" value="ECO:0007669"/>
    <property type="project" value="UniProtKB-KW"/>
</dbReference>
<comment type="caution">
    <text evidence="8">The sequence shown here is derived from an EMBL/GenBank/DDBJ whole genome shotgun (WGS) entry which is preliminary data.</text>
</comment>
<dbReference type="InterPro" id="IPR044925">
    <property type="entry name" value="His-Me_finger_sf"/>
</dbReference>
<feature type="chain" id="PRO_5032647065" description="DNA/RNA non-specific endonuclease/pyrophosphatase/phosphodiesterase domain-containing protein" evidence="6">
    <location>
        <begin position="18"/>
        <end position="393"/>
    </location>
</feature>
<dbReference type="GO" id="GO:0006309">
    <property type="term" value="P:apoptotic DNA fragmentation"/>
    <property type="evidence" value="ECO:0007669"/>
    <property type="project" value="TreeGrafter"/>
</dbReference>
<dbReference type="GO" id="GO:0005634">
    <property type="term" value="C:nucleus"/>
    <property type="evidence" value="ECO:0007669"/>
    <property type="project" value="TreeGrafter"/>
</dbReference>
<feature type="binding site" evidence="5">
    <location>
        <position position="255"/>
    </location>
    <ligand>
        <name>Mg(2+)</name>
        <dbReference type="ChEBI" id="CHEBI:18420"/>
        <note>catalytic</note>
    </ligand>
</feature>
<evidence type="ECO:0000256" key="2">
    <source>
        <dbReference type="ARBA" id="ARBA00022722"/>
    </source>
</evidence>
<dbReference type="GO" id="GO:0003676">
    <property type="term" value="F:nucleic acid binding"/>
    <property type="evidence" value="ECO:0007669"/>
    <property type="project" value="InterPro"/>
</dbReference>
<evidence type="ECO:0000259" key="7">
    <source>
        <dbReference type="SMART" id="SM00892"/>
    </source>
</evidence>
<dbReference type="SMART" id="SM00892">
    <property type="entry name" value="Endonuclease_NS"/>
    <property type="match status" value="1"/>
</dbReference>
<dbReference type="InterPro" id="IPR001604">
    <property type="entry name" value="Endo_G_ENPP1-like_dom"/>
</dbReference>
<keyword evidence="6" id="KW-0732">Signal</keyword>
<sequence>MLLITTLLFLCSKPILSFTVSDCQISALDDLSPIVVMHNQNEYLYPSINDDSLRFSPGASVDLICAGGNVIAASSSFTEVVTATCIGSTLFRVAGMQVQWRDISCSRVPTRLARYTEHGCENGGREIEIGVSVQERFLRSMLICFDQSTQQALYSLVKIPHSINKRRENTPRPGWLQGTGLFAVTSVTNYYTRVNQRATINRLLGLSEESTEYIQNNNYYLARGHLTARSDTFYPSQQNQTFYLINAAPQWQVINQNNWYRVEVNTRDYAESRKVDLLQWTGVYGVLAPRNQNNQPIKLYLYDINGQKYLPVPEVFWRVVYDPVSQRGVAIIGLNDPYASSYNIFCNDVSSKITWVTADWTNTARGLTYACEIDDFRRTVTFLPTFTVRGLLL</sequence>
<evidence type="ECO:0000256" key="6">
    <source>
        <dbReference type="SAM" id="SignalP"/>
    </source>
</evidence>
<dbReference type="SUPFAM" id="SSF54060">
    <property type="entry name" value="His-Me finger endonucleases"/>
    <property type="match status" value="1"/>
</dbReference>
<dbReference type="Proteomes" id="UP000625711">
    <property type="component" value="Unassembled WGS sequence"/>
</dbReference>
<dbReference type="AlphaFoldDB" id="A0A834MJD9"/>
<dbReference type="PANTHER" id="PTHR13966:SF19">
    <property type="entry name" value="NUCLEASE EXOG, MITOCHONDRIAL"/>
    <property type="match status" value="1"/>
</dbReference>
<dbReference type="InterPro" id="IPR044929">
    <property type="entry name" value="DNA/RNA_non-sp_Endonuclease_sf"/>
</dbReference>
<comment type="similarity">
    <text evidence="1">Belongs to the DNA/RNA non-specific endonuclease family.</text>
</comment>
<evidence type="ECO:0000256" key="1">
    <source>
        <dbReference type="ARBA" id="ARBA00010052"/>
    </source>
</evidence>
<feature type="signal peptide" evidence="6">
    <location>
        <begin position="1"/>
        <end position="17"/>
    </location>
</feature>